<dbReference type="Proteomes" id="UP000683360">
    <property type="component" value="Unassembled WGS sequence"/>
</dbReference>
<dbReference type="PANTHER" id="PTHR16897">
    <property type="entry name" value="OS10G0105400 PROTEIN"/>
    <property type="match status" value="1"/>
</dbReference>
<dbReference type="OrthoDB" id="6112879at2759"/>
<keyword evidence="2" id="KW-1185">Reference proteome</keyword>
<accession>A0A8S3Q8U9</accession>
<comment type="caution">
    <text evidence="1">The sequence shown here is derived from an EMBL/GenBank/DDBJ whole genome shotgun (WGS) entry which is preliminary data.</text>
</comment>
<evidence type="ECO:0000313" key="1">
    <source>
        <dbReference type="EMBL" id="CAG2190936.1"/>
    </source>
</evidence>
<dbReference type="EMBL" id="CAJPWZ010000344">
    <property type="protein sequence ID" value="CAG2190936.1"/>
    <property type="molecule type" value="Genomic_DNA"/>
</dbReference>
<reference evidence="1" key="1">
    <citation type="submission" date="2021-03" db="EMBL/GenBank/DDBJ databases">
        <authorList>
            <person name="Bekaert M."/>
        </authorList>
    </citation>
    <scope>NUCLEOTIDE SEQUENCE</scope>
</reference>
<name>A0A8S3Q8U9_MYTED</name>
<sequence>MSFLGTMGYDIDSQTTDEIIVNWKVEDLESGLSHCEWAIGFSAFGNEIQAFVRISTELSSVSKVFDHSLLASRKVYVTLRCHNKAGLHTRKSSDGVTISDSPPSIQNAQVQTLDQPITEYRSKQNFHGNTSIVRLKWMGFEDKSGLDSFHVSE</sequence>
<dbReference type="AlphaFoldDB" id="A0A8S3Q8U9"/>
<protein>
    <submittedName>
        <fullName evidence="1">Uncharacterized protein</fullName>
    </submittedName>
</protein>
<gene>
    <name evidence="1" type="ORF">MEDL_6197</name>
</gene>
<organism evidence="1 2">
    <name type="scientific">Mytilus edulis</name>
    <name type="common">Blue mussel</name>
    <dbReference type="NCBI Taxonomy" id="6550"/>
    <lineage>
        <taxon>Eukaryota</taxon>
        <taxon>Metazoa</taxon>
        <taxon>Spiralia</taxon>
        <taxon>Lophotrochozoa</taxon>
        <taxon>Mollusca</taxon>
        <taxon>Bivalvia</taxon>
        <taxon>Autobranchia</taxon>
        <taxon>Pteriomorphia</taxon>
        <taxon>Mytilida</taxon>
        <taxon>Mytiloidea</taxon>
        <taxon>Mytilidae</taxon>
        <taxon>Mytilinae</taxon>
        <taxon>Mytilus</taxon>
    </lineage>
</organism>
<dbReference type="PANTHER" id="PTHR16897:SF2">
    <property type="entry name" value="OS03G0226600 PROTEIN"/>
    <property type="match status" value="1"/>
</dbReference>
<proteinExistence type="predicted"/>
<evidence type="ECO:0000313" key="2">
    <source>
        <dbReference type="Proteomes" id="UP000683360"/>
    </source>
</evidence>